<evidence type="ECO:0000313" key="7">
    <source>
        <dbReference type="Proteomes" id="UP001147695"/>
    </source>
</evidence>
<dbReference type="SUPFAM" id="SSF57701">
    <property type="entry name" value="Zn2/Cys6 DNA-binding domain"/>
    <property type="match status" value="1"/>
</dbReference>
<dbReference type="PANTHER" id="PTHR46910">
    <property type="entry name" value="TRANSCRIPTION FACTOR PDR1"/>
    <property type="match status" value="1"/>
</dbReference>
<dbReference type="PROSITE" id="PS50048">
    <property type="entry name" value="ZN2_CY6_FUNGAL_2"/>
    <property type="match status" value="1"/>
</dbReference>
<reference evidence="6" key="1">
    <citation type="submission" date="2022-12" db="EMBL/GenBank/DDBJ databases">
        <authorList>
            <person name="Petersen C."/>
        </authorList>
    </citation>
    <scope>NUCLEOTIDE SEQUENCE</scope>
    <source>
        <strain evidence="6">IBT 35673</strain>
    </source>
</reference>
<evidence type="ECO:0000256" key="1">
    <source>
        <dbReference type="ARBA" id="ARBA00023015"/>
    </source>
</evidence>
<reference evidence="6" key="2">
    <citation type="journal article" date="2023" name="IMA Fungus">
        <title>Comparative genomic study of the Penicillium genus elucidates a diverse pangenome and 15 lateral gene transfer events.</title>
        <authorList>
            <person name="Petersen C."/>
            <person name="Sorensen T."/>
            <person name="Nielsen M.R."/>
            <person name="Sondergaard T.E."/>
            <person name="Sorensen J.L."/>
            <person name="Fitzpatrick D.A."/>
            <person name="Frisvad J.C."/>
            <person name="Nielsen K.L."/>
        </authorList>
    </citation>
    <scope>NUCLEOTIDE SEQUENCE</scope>
    <source>
        <strain evidence="6">IBT 35673</strain>
    </source>
</reference>
<dbReference type="CDD" id="cd12148">
    <property type="entry name" value="fungal_TF_MHR"/>
    <property type="match status" value="1"/>
</dbReference>
<evidence type="ECO:0000313" key="6">
    <source>
        <dbReference type="EMBL" id="KAJ5352123.1"/>
    </source>
</evidence>
<evidence type="ECO:0000256" key="2">
    <source>
        <dbReference type="ARBA" id="ARBA00023125"/>
    </source>
</evidence>
<sequence>QTSPANNDMQCDLCHSRKVRCDRKDPCGNCQDAEITCDRKRTTKRRCMASRRQETSSPGPSHISRLQILPDVEFDEMVTSSNEVVPFLPTSRALSQLAWDDPLTPNARILYDPIYDAQSTIQRQLRQLPGLTFDRRNVLETALSVMNVLSNDPSAFAQEAQSGIPGAGSPRIPPTEFLTWMLKDIETDRFGPFVADYFRHVSTGTLKHMGLSLLRKRVSQPESIIYTVCVNSVAYKFLTTVINLEDDPDLALELQKNAMEYRAAAQVALKQIPLLVAPSLGLLQAILCGVFLHQGAGDVGLSGDLTKAACKTCTDLDLPGVVLRGVATEEELFCFLWCFTLDRNHAYKVRTSRCLLDVHLPPTFADLYPTFPEIAELLLIYVDLARVQDTVVSYLPDSLTQHVSSLHVVGEHMLLQMESINHRMNQIDTLSSEWKGLDRQTEMSALKFAYQSVMTGILYLLQADSDQPLHSTDGYLQSARQELSALVSMCHTAEKQTAVSFLNWTILLYPATAYLVLFCNVVATSDIGDFNLMKAIADCLTQTGISYPLVQLRTLFQNFLGLSQGFFGDERNMQLLTGPLDAASYPRNSISVSWDHQSFNEFVFNGAESFSGMLGMSDGEFPLLYGDSV</sequence>
<keyword evidence="2" id="KW-0238">DNA-binding</keyword>
<dbReference type="InterPro" id="IPR050987">
    <property type="entry name" value="AtrR-like"/>
</dbReference>
<evidence type="ECO:0000256" key="4">
    <source>
        <dbReference type="ARBA" id="ARBA00023242"/>
    </source>
</evidence>
<comment type="caution">
    <text evidence="6">The sequence shown here is derived from an EMBL/GenBank/DDBJ whole genome shotgun (WGS) entry which is preliminary data.</text>
</comment>
<protein>
    <recommendedName>
        <fullName evidence="5">Zn(2)-C6 fungal-type domain-containing protein</fullName>
    </recommendedName>
</protein>
<dbReference type="Gene3D" id="4.10.240.10">
    <property type="entry name" value="Zn(2)-C6 fungal-type DNA-binding domain"/>
    <property type="match status" value="1"/>
</dbReference>
<dbReference type="GO" id="GO:0003677">
    <property type="term" value="F:DNA binding"/>
    <property type="evidence" value="ECO:0007669"/>
    <property type="project" value="UniProtKB-KW"/>
</dbReference>
<evidence type="ECO:0000259" key="5">
    <source>
        <dbReference type="PROSITE" id="PS50048"/>
    </source>
</evidence>
<feature type="non-terminal residue" evidence="6">
    <location>
        <position position="1"/>
    </location>
</feature>
<keyword evidence="4" id="KW-0539">Nucleus</keyword>
<dbReference type="GO" id="GO:0000981">
    <property type="term" value="F:DNA-binding transcription factor activity, RNA polymerase II-specific"/>
    <property type="evidence" value="ECO:0007669"/>
    <property type="project" value="InterPro"/>
</dbReference>
<name>A0A9W9R7D0_PENBR</name>
<dbReference type="CDD" id="cd00067">
    <property type="entry name" value="GAL4"/>
    <property type="match status" value="1"/>
</dbReference>
<dbReference type="Proteomes" id="UP001147695">
    <property type="component" value="Unassembled WGS sequence"/>
</dbReference>
<dbReference type="PANTHER" id="PTHR46910:SF5">
    <property type="entry name" value="ZN(II)2CYS6 TRANSCRIPTION FACTOR (EUROFUNG)"/>
    <property type="match status" value="1"/>
</dbReference>
<dbReference type="InterPro" id="IPR036864">
    <property type="entry name" value="Zn2-C6_fun-type_DNA-bd_sf"/>
</dbReference>
<dbReference type="GO" id="GO:0008270">
    <property type="term" value="F:zinc ion binding"/>
    <property type="evidence" value="ECO:0007669"/>
    <property type="project" value="InterPro"/>
</dbReference>
<keyword evidence="1" id="KW-0805">Transcription regulation</keyword>
<dbReference type="InterPro" id="IPR001138">
    <property type="entry name" value="Zn2Cys6_DnaBD"/>
</dbReference>
<organism evidence="6 7">
    <name type="scientific">Penicillium brevicompactum</name>
    <dbReference type="NCBI Taxonomy" id="5074"/>
    <lineage>
        <taxon>Eukaryota</taxon>
        <taxon>Fungi</taxon>
        <taxon>Dikarya</taxon>
        <taxon>Ascomycota</taxon>
        <taxon>Pezizomycotina</taxon>
        <taxon>Eurotiomycetes</taxon>
        <taxon>Eurotiomycetidae</taxon>
        <taxon>Eurotiales</taxon>
        <taxon>Aspergillaceae</taxon>
        <taxon>Penicillium</taxon>
    </lineage>
</organism>
<feature type="domain" description="Zn(2)-C6 fungal-type" evidence="5">
    <location>
        <begin position="10"/>
        <end position="37"/>
    </location>
</feature>
<gene>
    <name evidence="6" type="ORF">N7452_001097</name>
</gene>
<keyword evidence="3" id="KW-0804">Transcription</keyword>
<dbReference type="AlphaFoldDB" id="A0A9W9R7D0"/>
<evidence type="ECO:0000256" key="3">
    <source>
        <dbReference type="ARBA" id="ARBA00023163"/>
    </source>
</evidence>
<dbReference type="EMBL" id="JAPZBQ010000001">
    <property type="protein sequence ID" value="KAJ5352123.1"/>
    <property type="molecule type" value="Genomic_DNA"/>
</dbReference>
<accession>A0A9W9R7D0</accession>
<proteinExistence type="predicted"/>